<dbReference type="CDD" id="cd10970">
    <property type="entry name" value="CE4_DAC_u1_6s"/>
    <property type="match status" value="1"/>
</dbReference>
<keyword evidence="6" id="KW-1185">Reference proteome</keyword>
<feature type="transmembrane region" description="Helical" evidence="3">
    <location>
        <begin position="21"/>
        <end position="43"/>
    </location>
</feature>
<dbReference type="InterPro" id="IPR002509">
    <property type="entry name" value="NODB_dom"/>
</dbReference>
<dbReference type="Gene3D" id="3.20.20.370">
    <property type="entry name" value="Glycoside hydrolase/deacetylase"/>
    <property type="match status" value="1"/>
</dbReference>
<comment type="caution">
    <text evidence="5">The sequence shown here is derived from an EMBL/GenBank/DDBJ whole genome shotgun (WGS) entry which is preliminary data.</text>
</comment>
<dbReference type="InterPro" id="IPR011330">
    <property type="entry name" value="Glyco_hydro/deAcase_b/a-brl"/>
</dbReference>
<evidence type="ECO:0000256" key="1">
    <source>
        <dbReference type="ARBA" id="ARBA00004613"/>
    </source>
</evidence>
<dbReference type="PANTHER" id="PTHR34216:SF3">
    <property type="entry name" value="POLY-BETA-1,6-N-ACETYL-D-GLUCOSAMINE N-DEACETYLASE"/>
    <property type="match status" value="1"/>
</dbReference>
<dbReference type="InterPro" id="IPR019546">
    <property type="entry name" value="TAT_signal_bac_arc"/>
</dbReference>
<protein>
    <recommendedName>
        <fullName evidence="4">NodB homology domain-containing protein</fullName>
    </recommendedName>
</protein>
<evidence type="ECO:0000259" key="4">
    <source>
        <dbReference type="Pfam" id="PF01522"/>
    </source>
</evidence>
<dbReference type="GO" id="GO:0005576">
    <property type="term" value="C:extracellular region"/>
    <property type="evidence" value="ECO:0007669"/>
    <property type="project" value="UniProtKB-SubCell"/>
</dbReference>
<keyword evidence="3" id="KW-0472">Membrane</keyword>
<dbReference type="PROSITE" id="PS51318">
    <property type="entry name" value="TAT"/>
    <property type="match status" value="1"/>
</dbReference>
<name>A0A1K0FGZ6_9ACTN</name>
<evidence type="ECO:0000313" key="5">
    <source>
        <dbReference type="EMBL" id="OJF12113.1"/>
    </source>
</evidence>
<comment type="subcellular location">
    <subcellularLocation>
        <location evidence="1">Secreted</location>
    </subcellularLocation>
</comment>
<evidence type="ECO:0000313" key="6">
    <source>
        <dbReference type="Proteomes" id="UP000182486"/>
    </source>
</evidence>
<gene>
    <name evidence="5" type="ORF">BG844_22425</name>
</gene>
<dbReference type="NCBIfam" id="TIGR01409">
    <property type="entry name" value="TAT_signal_seq"/>
    <property type="match status" value="1"/>
</dbReference>
<dbReference type="GO" id="GO:0005975">
    <property type="term" value="P:carbohydrate metabolic process"/>
    <property type="evidence" value="ECO:0007669"/>
    <property type="project" value="InterPro"/>
</dbReference>
<evidence type="ECO:0000256" key="2">
    <source>
        <dbReference type="ARBA" id="ARBA00022729"/>
    </source>
</evidence>
<dbReference type="GO" id="GO:0016810">
    <property type="term" value="F:hydrolase activity, acting on carbon-nitrogen (but not peptide) bonds"/>
    <property type="evidence" value="ECO:0007669"/>
    <property type="project" value="InterPro"/>
</dbReference>
<dbReference type="SUPFAM" id="SSF88713">
    <property type="entry name" value="Glycoside hydrolase/deacetylase"/>
    <property type="match status" value="1"/>
</dbReference>
<proteinExistence type="predicted"/>
<keyword evidence="3" id="KW-0812">Transmembrane</keyword>
<sequence length="480" mass="51841">MSDPVRRTSHRTPSRRSLLKASAVGAGAVVAGAGATILGTRIFNSGSARPVWLSAPFSVAALTPASWSQNFQKGHGWTATGGNVEKVILDDTTEFVRGTQSVSLTTAGKAGEDGTNADQASVERLGGPAVNLKGKAIRLIFKVSDVNKLRWINFYVGTSGLANAFRWRVHTHSNKQNWVQSGEWVAVTLQWGDLNASSGTYKINAVRVPSVQAGFTDMRFSVIDAGTGPCTVRLQAVEIVPDTNSTYSNGLVSITFDDSWQDVFTNGRPLMDKYDFRGTTYTIADQINTGGKFTTDQLRAAQNLSGWEVAGHSYEGAVHAARYSGVSAEVVDKDAGALRGWMRENNFHSDSFAYPGGQFGKTTDGHSVEAIVQRYFSTGRSILAEDNRECTPPPMPMRLRSLTGISSTQKGMSNPDTLIGPGGLLDRAQYAGGWLILCFHRVVTTTPANSSECHRDDFAKIMRAIKVRGMEVRTVGEVMS</sequence>
<reference evidence="5 6" key="1">
    <citation type="submission" date="2016-09" db="EMBL/GenBank/DDBJ databases">
        <title>Couchioplanes caeruleus draft genome sequence.</title>
        <authorList>
            <person name="Sheehan J."/>
            <person name="Caffrey P."/>
        </authorList>
    </citation>
    <scope>NUCLEOTIDE SEQUENCE [LARGE SCALE GENOMIC DNA]</scope>
    <source>
        <strain evidence="5 6">DSM 43634</strain>
    </source>
</reference>
<organism evidence="5 6">
    <name type="scientific">Couchioplanes caeruleus subsp. caeruleus</name>
    <dbReference type="NCBI Taxonomy" id="56427"/>
    <lineage>
        <taxon>Bacteria</taxon>
        <taxon>Bacillati</taxon>
        <taxon>Actinomycetota</taxon>
        <taxon>Actinomycetes</taxon>
        <taxon>Micromonosporales</taxon>
        <taxon>Micromonosporaceae</taxon>
        <taxon>Couchioplanes</taxon>
    </lineage>
</organism>
<dbReference type="Proteomes" id="UP000182486">
    <property type="component" value="Unassembled WGS sequence"/>
</dbReference>
<dbReference type="InterPro" id="IPR051398">
    <property type="entry name" value="Polysacch_Deacetylase"/>
</dbReference>
<feature type="domain" description="NodB homology" evidence="4">
    <location>
        <begin position="248"/>
        <end position="363"/>
    </location>
</feature>
<dbReference type="EMBL" id="MEIA01000239">
    <property type="protein sequence ID" value="OJF12113.1"/>
    <property type="molecule type" value="Genomic_DNA"/>
</dbReference>
<keyword evidence="2" id="KW-0732">Signal</keyword>
<keyword evidence="3" id="KW-1133">Transmembrane helix</keyword>
<dbReference type="PANTHER" id="PTHR34216">
    <property type="match status" value="1"/>
</dbReference>
<accession>A0A1K0FGZ6</accession>
<dbReference type="Pfam" id="PF01522">
    <property type="entry name" value="Polysacc_deac_1"/>
    <property type="match status" value="1"/>
</dbReference>
<dbReference type="AlphaFoldDB" id="A0A1K0FGZ6"/>
<evidence type="ECO:0000256" key="3">
    <source>
        <dbReference type="SAM" id="Phobius"/>
    </source>
</evidence>
<dbReference type="InterPro" id="IPR006311">
    <property type="entry name" value="TAT_signal"/>
</dbReference>